<dbReference type="Proteomes" id="UP000198211">
    <property type="component" value="Unassembled WGS sequence"/>
</dbReference>
<keyword evidence="2" id="KW-1185">Reference proteome</keyword>
<proteinExistence type="predicted"/>
<protein>
    <submittedName>
        <fullName evidence="1">Uncharacterized protein</fullName>
    </submittedName>
</protein>
<dbReference type="EMBL" id="NBNE01010669">
    <property type="protein sequence ID" value="OWY97264.1"/>
    <property type="molecule type" value="Genomic_DNA"/>
</dbReference>
<comment type="caution">
    <text evidence="1">The sequence shown here is derived from an EMBL/GenBank/DDBJ whole genome shotgun (WGS) entry which is preliminary data.</text>
</comment>
<accession>A0A225UW08</accession>
<evidence type="ECO:0000313" key="1">
    <source>
        <dbReference type="EMBL" id="OWY97264.1"/>
    </source>
</evidence>
<dbReference type="PANTHER" id="PTHR40866:SF1">
    <property type="entry name" value="BED-TYPE DOMAIN-CONTAINING PROTEIN"/>
    <property type="match status" value="1"/>
</dbReference>
<dbReference type="PANTHER" id="PTHR40866">
    <property type="entry name" value="BED-TYPE DOMAIN-CONTAINING PROTEIN"/>
    <property type="match status" value="1"/>
</dbReference>
<name>A0A225UW08_9STRA</name>
<organism evidence="1 2">
    <name type="scientific">Phytophthora megakarya</name>
    <dbReference type="NCBI Taxonomy" id="4795"/>
    <lineage>
        <taxon>Eukaryota</taxon>
        <taxon>Sar</taxon>
        <taxon>Stramenopiles</taxon>
        <taxon>Oomycota</taxon>
        <taxon>Peronosporomycetes</taxon>
        <taxon>Peronosporales</taxon>
        <taxon>Peronosporaceae</taxon>
        <taxon>Phytophthora</taxon>
    </lineage>
</organism>
<sequence>MVANKDISAFFYESGAEGQYKCRFPPEFVRWWNTASELSQLFYWMRWVVQMDLPISKVEDDLTQSMSKWEPVTAKALREAMEGVFIKVGEKMEVEMGASSGLIFDDWSYGSMHFVGLCAVYCVDGQLRTPDAHIKLLLAVLGIYNKTAAMVHFLVGDNGVTNKAIATKMAVPLKLLASYEPILETINGLMVQLRKPNNAAELAKLTELLPVKRIMTHRYSKVRLFKQVDAV</sequence>
<evidence type="ECO:0000313" key="2">
    <source>
        <dbReference type="Proteomes" id="UP000198211"/>
    </source>
</evidence>
<dbReference type="OrthoDB" id="125053at2759"/>
<reference evidence="2" key="1">
    <citation type="submission" date="2017-03" db="EMBL/GenBank/DDBJ databases">
        <title>Phytopthora megakarya and P. palmivora, two closely related causual agents of cacao black pod achieved similar genome size and gene model numbers by different mechanisms.</title>
        <authorList>
            <person name="Ali S."/>
            <person name="Shao J."/>
            <person name="Larry D.J."/>
            <person name="Kronmiller B."/>
            <person name="Shen D."/>
            <person name="Strem M.D."/>
            <person name="Melnick R.L."/>
            <person name="Guiltinan M.J."/>
            <person name="Tyler B.M."/>
            <person name="Meinhardt L.W."/>
            <person name="Bailey B.A."/>
        </authorList>
    </citation>
    <scope>NUCLEOTIDE SEQUENCE [LARGE SCALE GENOMIC DNA]</scope>
    <source>
        <strain evidence="2">zdho120</strain>
    </source>
</reference>
<dbReference type="AlphaFoldDB" id="A0A225UW08"/>
<gene>
    <name evidence="1" type="ORF">PHMEG_00032258</name>
</gene>